<evidence type="ECO:0000313" key="7">
    <source>
        <dbReference type="EMBL" id="WRW39417.1"/>
    </source>
</evidence>
<sequence>MKLATYNVNGINGRLDVLLRWLDEAQPDVVCLQELKAPDNKFPRRELERAGYGAIWHGQKSWNGVAILVRGQDPLETRRGLLGDPDDTHSRYIEAAIDGVIIGCLYLPNGNPAPGPKFDYKLRWFERLHHYAAELLELDIPVALVGDFNVMPIDLDVYKPERWRDDAPFRPEVKAAYAALVEQGWTDAVRHLHPDERIYTFWKYFRNAFARDAGLRIDHFLLSPALADDLKQAKVDKSVRGWDHTSDHAPVWIELLLTGPGSEKARLGDRVSGLCYDR</sequence>
<proteinExistence type="inferred from homology"/>
<reference evidence="7 8" key="1">
    <citation type="submission" date="2023-12" db="EMBL/GenBank/DDBJ databases">
        <authorList>
            <person name="Menendez E."/>
            <person name="Kaur S."/>
            <person name="Flores-Felix J.D."/>
            <person name="diCenzo G.C."/>
            <person name="Peix A."/>
            <person name="Velazquez E."/>
        </authorList>
    </citation>
    <scope>NUCLEOTIDE SEQUENCE [LARGE SCALE GENOMIC DNA]</scope>
    <source>
        <strain evidence="7 8">CIP 108029</strain>
        <plasmid evidence="7 8">pRinCIP108029d</plasmid>
    </source>
</reference>
<comment type="cofactor">
    <cofactor evidence="1">
        <name>Mg(2+)</name>
        <dbReference type="ChEBI" id="CHEBI:18420"/>
    </cofactor>
</comment>
<name>A0ABZ1DT62_9HYPH</name>
<geneLocation type="plasmid" evidence="7 8">
    <name>pRinCIP108029d</name>
</geneLocation>
<evidence type="ECO:0000256" key="1">
    <source>
        <dbReference type="ARBA" id="ARBA00001946"/>
    </source>
</evidence>
<evidence type="ECO:0000256" key="4">
    <source>
        <dbReference type="ARBA" id="ARBA00022801"/>
    </source>
</evidence>
<accession>A0ABZ1DT62</accession>
<dbReference type="Gene3D" id="3.60.10.10">
    <property type="entry name" value="Endonuclease/exonuclease/phosphatase"/>
    <property type="match status" value="1"/>
</dbReference>
<keyword evidence="5" id="KW-0460">Magnesium</keyword>
<dbReference type="PANTHER" id="PTHR43250">
    <property type="entry name" value="EXODEOXYRIBONUCLEASE III"/>
    <property type="match status" value="1"/>
</dbReference>
<keyword evidence="3" id="KW-0479">Metal-binding</keyword>
<dbReference type="InterPro" id="IPR005135">
    <property type="entry name" value="Endo/exonuclease/phosphatase"/>
</dbReference>
<organism evidence="7 8">
    <name type="scientific">Rhizobium indigoferae</name>
    <dbReference type="NCBI Taxonomy" id="158891"/>
    <lineage>
        <taxon>Bacteria</taxon>
        <taxon>Pseudomonadati</taxon>
        <taxon>Pseudomonadota</taxon>
        <taxon>Alphaproteobacteria</taxon>
        <taxon>Hyphomicrobiales</taxon>
        <taxon>Rhizobiaceae</taxon>
        <taxon>Rhizobium/Agrobacterium group</taxon>
        <taxon>Rhizobium</taxon>
    </lineage>
</organism>
<dbReference type="RefSeq" id="WP_193445209.1">
    <property type="nucleotide sequence ID" value="NZ_BSOQ01000008.1"/>
</dbReference>
<dbReference type="InterPro" id="IPR004808">
    <property type="entry name" value="AP_endonuc_1"/>
</dbReference>
<comment type="similarity">
    <text evidence="2">Belongs to the DNA repair enzymes AP/ExoA family.</text>
</comment>
<keyword evidence="8" id="KW-1185">Reference proteome</keyword>
<dbReference type="PANTHER" id="PTHR43250:SF1">
    <property type="entry name" value="EXODEOXYRIBONUCLEASE III"/>
    <property type="match status" value="1"/>
</dbReference>
<dbReference type="InterPro" id="IPR037493">
    <property type="entry name" value="ExoIII-like"/>
</dbReference>
<dbReference type="EC" id="3.1.11.2" evidence="7"/>
<dbReference type="GO" id="GO:0008311">
    <property type="term" value="F:double-stranded DNA 3'-5' DNA exonuclease activity"/>
    <property type="evidence" value="ECO:0007669"/>
    <property type="project" value="UniProtKB-EC"/>
</dbReference>
<evidence type="ECO:0000313" key="8">
    <source>
        <dbReference type="Proteomes" id="UP001322785"/>
    </source>
</evidence>
<evidence type="ECO:0000259" key="6">
    <source>
        <dbReference type="Pfam" id="PF03372"/>
    </source>
</evidence>
<evidence type="ECO:0000256" key="5">
    <source>
        <dbReference type="ARBA" id="ARBA00022842"/>
    </source>
</evidence>
<evidence type="ECO:0000256" key="2">
    <source>
        <dbReference type="ARBA" id="ARBA00007092"/>
    </source>
</evidence>
<keyword evidence="7" id="KW-0614">Plasmid</keyword>
<dbReference type="PROSITE" id="PS51435">
    <property type="entry name" value="AP_NUCLEASE_F1_4"/>
    <property type="match status" value="1"/>
</dbReference>
<dbReference type="InterPro" id="IPR020847">
    <property type="entry name" value="AP_endonuclease_F1_BS"/>
</dbReference>
<dbReference type="EMBL" id="CP140637">
    <property type="protein sequence ID" value="WRW39417.1"/>
    <property type="molecule type" value="Genomic_DNA"/>
</dbReference>
<gene>
    <name evidence="7" type="primary">xth</name>
    <name evidence="7" type="ORF">U5G49_006493</name>
</gene>
<feature type="domain" description="Endonuclease/exonuclease/phosphatase" evidence="6">
    <location>
        <begin position="4"/>
        <end position="248"/>
    </location>
</feature>
<protein>
    <submittedName>
        <fullName evidence="7">Exodeoxyribonuclease III</fullName>
        <ecNumber evidence="7">3.1.11.2</ecNumber>
    </submittedName>
</protein>
<dbReference type="NCBIfam" id="TIGR00195">
    <property type="entry name" value="exoDNase_III"/>
    <property type="match status" value="1"/>
</dbReference>
<dbReference type="CDD" id="cd09086">
    <property type="entry name" value="ExoIII-like_AP-endo"/>
    <property type="match status" value="1"/>
</dbReference>
<dbReference type="InterPro" id="IPR036691">
    <property type="entry name" value="Endo/exonu/phosph_ase_sf"/>
</dbReference>
<dbReference type="Proteomes" id="UP001322785">
    <property type="component" value="Plasmid pRinCIP108029d"/>
</dbReference>
<keyword evidence="4 7" id="KW-0378">Hydrolase</keyword>
<dbReference type="SUPFAM" id="SSF56219">
    <property type="entry name" value="DNase I-like"/>
    <property type="match status" value="1"/>
</dbReference>
<dbReference type="PROSITE" id="PS00726">
    <property type="entry name" value="AP_NUCLEASE_F1_1"/>
    <property type="match status" value="1"/>
</dbReference>
<dbReference type="NCBIfam" id="TIGR00633">
    <property type="entry name" value="xth"/>
    <property type="match status" value="1"/>
</dbReference>
<evidence type="ECO:0000256" key="3">
    <source>
        <dbReference type="ARBA" id="ARBA00022723"/>
    </source>
</evidence>
<dbReference type="Pfam" id="PF03372">
    <property type="entry name" value="Exo_endo_phos"/>
    <property type="match status" value="1"/>
</dbReference>